<dbReference type="GO" id="GO:0047938">
    <property type="term" value="F:glucose-6-phosphate 1-epimerase activity"/>
    <property type="evidence" value="ECO:0007669"/>
    <property type="project" value="TreeGrafter"/>
</dbReference>
<dbReference type="Proteomes" id="UP000279271">
    <property type="component" value="Unassembled WGS sequence"/>
</dbReference>
<dbReference type="GO" id="GO:0005975">
    <property type="term" value="P:carbohydrate metabolic process"/>
    <property type="evidence" value="ECO:0007669"/>
    <property type="project" value="InterPro"/>
</dbReference>
<organism evidence="2 3">
    <name type="scientific">Auxenochlorella protothecoides</name>
    <name type="common">Green microalga</name>
    <name type="synonym">Chlorella protothecoides</name>
    <dbReference type="NCBI Taxonomy" id="3075"/>
    <lineage>
        <taxon>Eukaryota</taxon>
        <taxon>Viridiplantae</taxon>
        <taxon>Chlorophyta</taxon>
        <taxon>core chlorophytes</taxon>
        <taxon>Trebouxiophyceae</taxon>
        <taxon>Chlorellales</taxon>
        <taxon>Chlorellaceae</taxon>
        <taxon>Auxenochlorella</taxon>
    </lineage>
</organism>
<dbReference type="InterPro" id="IPR011013">
    <property type="entry name" value="Gal_mutarotase_sf_dom"/>
</dbReference>
<dbReference type="GO" id="GO:0005737">
    <property type="term" value="C:cytoplasm"/>
    <property type="evidence" value="ECO:0007669"/>
    <property type="project" value="TreeGrafter"/>
</dbReference>
<name>A0A3M7L0W1_AUXPR</name>
<feature type="compositionally biased region" description="Acidic residues" evidence="1">
    <location>
        <begin position="118"/>
        <end position="133"/>
    </location>
</feature>
<dbReference type="Gene3D" id="2.70.98.10">
    <property type="match status" value="2"/>
</dbReference>
<dbReference type="AlphaFoldDB" id="A0A3M7L0W1"/>
<proteinExistence type="predicted"/>
<evidence type="ECO:0000313" key="3">
    <source>
        <dbReference type="Proteomes" id="UP000279271"/>
    </source>
</evidence>
<gene>
    <name evidence="2" type="ORF">APUTEX25_002427</name>
</gene>
<feature type="compositionally biased region" description="Low complexity" evidence="1">
    <location>
        <begin position="202"/>
        <end position="218"/>
    </location>
</feature>
<reference evidence="3" key="1">
    <citation type="journal article" date="2018" name="Algal Res.">
        <title>Characterization of plant carbon substrate utilization by Auxenochlorella protothecoides.</title>
        <authorList>
            <person name="Vogler B.W."/>
            <person name="Starkenburg S.R."/>
            <person name="Sudasinghe N."/>
            <person name="Schambach J.Y."/>
            <person name="Rollin J.A."/>
            <person name="Pattathil S."/>
            <person name="Barry A.N."/>
        </authorList>
    </citation>
    <scope>NUCLEOTIDE SEQUENCE [LARGE SCALE GENOMIC DNA]</scope>
    <source>
        <strain evidence="3">UTEX 25</strain>
    </source>
</reference>
<dbReference type="SUPFAM" id="SSF74650">
    <property type="entry name" value="Galactose mutarotase-like"/>
    <property type="match status" value="1"/>
</dbReference>
<protein>
    <submittedName>
        <fullName evidence="2">Uncharacterized protein</fullName>
    </submittedName>
</protein>
<dbReference type="GO" id="GO:0030246">
    <property type="term" value="F:carbohydrate binding"/>
    <property type="evidence" value="ECO:0007669"/>
    <property type="project" value="InterPro"/>
</dbReference>
<dbReference type="PANTHER" id="PTHR11122">
    <property type="entry name" value="APOSPORY-ASSOCIATED PROTEIN C-RELATED"/>
    <property type="match status" value="1"/>
</dbReference>
<dbReference type="EMBL" id="QOKY01000151">
    <property type="protein sequence ID" value="RMZ56237.1"/>
    <property type="molecule type" value="Genomic_DNA"/>
</dbReference>
<dbReference type="InterPro" id="IPR014718">
    <property type="entry name" value="GH-type_carb-bd"/>
</dbReference>
<dbReference type="PANTHER" id="PTHR11122:SF13">
    <property type="entry name" value="GLUCOSE-6-PHOSPHATE 1-EPIMERASE"/>
    <property type="match status" value="1"/>
</dbReference>
<evidence type="ECO:0000313" key="2">
    <source>
        <dbReference type="EMBL" id="RMZ56237.1"/>
    </source>
</evidence>
<comment type="caution">
    <text evidence="2">The sequence shown here is derived from an EMBL/GenBank/DDBJ whole genome shotgun (WGS) entry which is preliminary data.</text>
</comment>
<accession>A0A3M7L0W1</accession>
<sequence>MSGHFASIIEGDTKATPIGDESEVYAEYVAAYQRTLGIPGAVEFSHGPDGVPCVRLLHPTGSSATVSLSGAGVLSWTAPQGHEMLHVRRGGRRRGAPPAGGVTLAWPQWGPGLALPTDGDDEDEEEEDEEEAGAVEPAPQPLDSRPSVVLHATSDRAVHPSFPHDFEAVYAVSLLAPEPEAPPGWEGREEEAALRAAPPPLRTAARAGAAAAAAAEPEAGAEEEEAEVAPARGAPGSGLQLADLSNPLVMAPDSDGGLDRLPPPPVALALTLSVANTGEEAFTFTTGLRTRLATEDARTHGQYIKAVGLHGKHTLRRESNPARPRIRVENEQAVSFGGRQLDRVYVDCGAREFIAVCPGHAAHVEVKNLRGFDDVALDHPALSYPEEARWSVGIAPARVARPVRRVLEPGETWTGEAHLIARQEYWDQAPWEREAGLSAVPPPRLDSLRKTKIFQRQPSPARGD</sequence>
<feature type="region of interest" description="Disordered" evidence="1">
    <location>
        <begin position="202"/>
        <end position="240"/>
    </location>
</feature>
<feature type="region of interest" description="Disordered" evidence="1">
    <location>
        <begin position="90"/>
        <end position="146"/>
    </location>
</feature>
<evidence type="ECO:0000256" key="1">
    <source>
        <dbReference type="SAM" id="MobiDB-lite"/>
    </source>
</evidence>